<dbReference type="InterPro" id="IPR029684">
    <property type="entry name" value="Schlafen"/>
</dbReference>
<dbReference type="Pfam" id="PF21026">
    <property type="entry name" value="SLFN_GTPase-like"/>
    <property type="match status" value="1"/>
</dbReference>
<dbReference type="Pfam" id="PF09848">
    <property type="entry name" value="SLFN-g3_helicase"/>
    <property type="match status" value="1"/>
</dbReference>
<dbReference type="InterPro" id="IPR018647">
    <property type="entry name" value="SLFN_3-like_DNA/RNA_helicase"/>
</dbReference>
<dbReference type="PANTHER" id="PTHR12155:SF30">
    <property type="entry name" value="PROTEIN SLFN14"/>
    <property type="match status" value="1"/>
</dbReference>
<comment type="similarity">
    <text evidence="1">Belongs to the Schlafen family. Subgroup III subfamily.</text>
</comment>
<dbReference type="SUPFAM" id="SSF52540">
    <property type="entry name" value="P-loop containing nucleoside triphosphate hydrolases"/>
    <property type="match status" value="1"/>
</dbReference>
<evidence type="ECO:0000259" key="5">
    <source>
        <dbReference type="Pfam" id="PF09848"/>
    </source>
</evidence>
<keyword evidence="9" id="KW-1185">Reference proteome</keyword>
<dbReference type="Gene3D" id="3.30.950.30">
    <property type="entry name" value="Schlafen, AAA domain"/>
    <property type="match status" value="1"/>
</dbReference>
<evidence type="ECO:0000256" key="3">
    <source>
        <dbReference type="ARBA" id="ARBA00022840"/>
    </source>
</evidence>
<evidence type="ECO:0000256" key="1">
    <source>
        <dbReference type="ARBA" id="ARBA00010114"/>
    </source>
</evidence>
<reference evidence="8" key="1">
    <citation type="submission" date="2018-09" db="EMBL/GenBank/DDBJ databases">
        <title>Common duck and Muscovy duck high density SNP chip.</title>
        <authorList>
            <person name="Vignal A."/>
            <person name="Thebault N."/>
            <person name="Warren W.C."/>
        </authorList>
    </citation>
    <scope>NUCLEOTIDE SEQUENCE [LARGE SCALE GENOMIC DNA]</scope>
</reference>
<evidence type="ECO:0000313" key="9">
    <source>
        <dbReference type="Proteomes" id="UP000694556"/>
    </source>
</evidence>
<evidence type="ECO:0000259" key="6">
    <source>
        <dbReference type="Pfam" id="PF17057"/>
    </source>
</evidence>
<dbReference type="PANTHER" id="PTHR12155">
    <property type="entry name" value="SCHLAFEN"/>
    <property type="match status" value="1"/>
</dbReference>
<proteinExistence type="inferred from homology"/>
<reference evidence="8" key="3">
    <citation type="submission" date="2025-09" db="UniProtKB">
        <authorList>
            <consortium name="Ensembl"/>
        </authorList>
    </citation>
    <scope>IDENTIFICATION</scope>
</reference>
<evidence type="ECO:0008006" key="10">
    <source>
        <dbReference type="Google" id="ProtNLM"/>
    </source>
</evidence>
<dbReference type="InterPro" id="IPR038461">
    <property type="entry name" value="Schlafen_AlbA_2_dom_sf"/>
</dbReference>
<evidence type="ECO:0000256" key="2">
    <source>
        <dbReference type="ARBA" id="ARBA00022741"/>
    </source>
</evidence>
<feature type="domain" description="Schlafen group 3-like DNA/RNA helicase" evidence="5">
    <location>
        <begin position="604"/>
        <end position="686"/>
    </location>
</feature>
<dbReference type="AlphaFoldDB" id="A0A8C3GQE0"/>
<sequence>MALEGHQPPQQVWVDSATNYPEVVLNVGKICFGEKARKKMPKNSKQDQKYTLASAVCALLNSGGGVVKAEIENEDYSLQRDEIGLDLHETFRSLLLSADLAKYLDFKQQDNYLLIFVKTWSSEKASLERKPRICTLSSGLYSKCGACLSHMTLTEAILFLEEKQDEARRELSPRTPATKSKTSDVEEDMDIVNDTVAELFNRDQLRYRETLNFTESVDVEFKHYSTDNFLKRVKEILPQYISGFANARGGYLWIGVDDDRRVQGFRCDDKDLEELSHLIKYKEYKLKVFHFCNRGYEHSIRCEHKIFKVCDEAGEHCGYVCAVKIEPFTCAVFAKDPESWQVEGTNITKLNAEEWATWMISTDPDLSGLSQTFTLALSLSEGPPLAKPVYSHQGLDNVDDLCKKLFPVKSRSIIYTPEKLTEDLFQEHPELQILMKEQLRQISEGIVISSRSWAVDVGLPENRDIICDILVLAKDWPPILYTVCKHQISKDLFEYSKCTARKLKEKLVNTGGYIHKLCIIPKLLVLPPVFNHGEEWDLNIQEMYPQNYSLIKSINLKDLLRSLTIALLTFKSFLSDRVGSEVLNVLTMKQYQLLSENLHKTKKLFVYGLPGTGKTIVALNIIEKIRNMFQCRQQEVLYICENQPLRDFVRQKNICQAVTRVAFLKKTFNDVKHIIIDEAQNFQDGDGDWYQKALDLTSSPHLPEPGFLWIFLDYLQTSHSFSTGLPEPRWHDPVESLTKVVRNANSIFCYLKTIMEKIVEDPAITIPQKHLQKLLRTAACASAVPGSFEILKERDKNEIAEYVAKRCCMYLKSGYSEKDIAILCYRDDEVEAYQEILTLEMKKRKLKIFLGKMGRGLERHMILDSFRRFSGLERPIVFGIVPNPLPSQDVIFQNVLVCVASRANLNLHLLHEYQGYEKKSLLYLHV</sequence>
<protein>
    <recommendedName>
        <fullName evidence="10">Schlafen family member 13</fullName>
    </recommendedName>
</protein>
<dbReference type="Pfam" id="PF17057">
    <property type="entry name" value="B3R"/>
    <property type="match status" value="1"/>
</dbReference>
<evidence type="ECO:0000259" key="4">
    <source>
        <dbReference type="Pfam" id="PF04326"/>
    </source>
</evidence>
<organism evidence="8 9">
    <name type="scientific">Cairina moschata</name>
    <name type="common">Muscovy duck</name>
    <dbReference type="NCBI Taxonomy" id="8855"/>
    <lineage>
        <taxon>Eukaryota</taxon>
        <taxon>Metazoa</taxon>
        <taxon>Chordata</taxon>
        <taxon>Craniata</taxon>
        <taxon>Vertebrata</taxon>
        <taxon>Euteleostomi</taxon>
        <taxon>Archelosauria</taxon>
        <taxon>Archosauria</taxon>
        <taxon>Dinosauria</taxon>
        <taxon>Saurischia</taxon>
        <taxon>Theropoda</taxon>
        <taxon>Coelurosauria</taxon>
        <taxon>Aves</taxon>
        <taxon>Neognathae</taxon>
        <taxon>Galloanserae</taxon>
        <taxon>Anseriformes</taxon>
        <taxon>Anatidae</taxon>
        <taxon>Anatinae</taxon>
        <taxon>Cairina</taxon>
    </lineage>
</organism>
<dbReference type="Proteomes" id="UP000694556">
    <property type="component" value="Chromosome 20"/>
</dbReference>
<name>A0A8C3GQE0_CAIMO</name>
<dbReference type="InterPro" id="IPR007421">
    <property type="entry name" value="Schlafen_AlbA_2_dom"/>
</dbReference>
<feature type="domain" description="Schlafen AlbA-2" evidence="4">
    <location>
        <begin position="215"/>
        <end position="332"/>
    </location>
</feature>
<dbReference type="InterPro" id="IPR027417">
    <property type="entry name" value="P-loop_NTPase"/>
</dbReference>
<dbReference type="GO" id="GO:0005524">
    <property type="term" value="F:ATP binding"/>
    <property type="evidence" value="ECO:0007669"/>
    <property type="project" value="UniProtKB-KW"/>
</dbReference>
<evidence type="ECO:0000313" key="8">
    <source>
        <dbReference type="Ensembl" id="ENSCMMP00000026282.1"/>
    </source>
</evidence>
<keyword evidence="3" id="KW-0067">ATP-binding</keyword>
<dbReference type="InterPro" id="IPR048729">
    <property type="entry name" value="SLFN_GTPase-like"/>
</dbReference>
<dbReference type="InterPro" id="IPR031450">
    <property type="entry name" value="Poxin-SLFN/SLFN_N"/>
</dbReference>
<dbReference type="Pfam" id="PF04326">
    <property type="entry name" value="SLFN_AlbA_2"/>
    <property type="match status" value="1"/>
</dbReference>
<evidence type="ECO:0000259" key="7">
    <source>
        <dbReference type="Pfam" id="PF21026"/>
    </source>
</evidence>
<feature type="domain" description="Schlafen GTPase-like" evidence="7">
    <location>
        <begin position="412"/>
        <end position="550"/>
    </location>
</feature>
<dbReference type="Ensembl" id="ENSCMMT00000028730.1">
    <property type="protein sequence ID" value="ENSCMMP00000026282.1"/>
    <property type="gene ID" value="ENSCMMG00000016218.1"/>
</dbReference>
<dbReference type="Gene3D" id="3.40.50.300">
    <property type="entry name" value="P-loop containing nucleotide triphosphate hydrolases"/>
    <property type="match status" value="1"/>
</dbReference>
<reference evidence="8" key="2">
    <citation type="submission" date="2025-08" db="UniProtKB">
        <authorList>
            <consortium name="Ensembl"/>
        </authorList>
    </citation>
    <scope>IDENTIFICATION</scope>
</reference>
<keyword evidence="2" id="KW-0547">Nucleotide-binding</keyword>
<feature type="domain" description="Poxin-Schlafen/Schlafen-like N-terminal" evidence="6">
    <location>
        <begin position="99"/>
        <end position="213"/>
    </location>
</feature>
<accession>A0A8C3GQE0</accession>